<evidence type="ECO:0000313" key="1">
    <source>
        <dbReference type="EMBL" id="VFU45715.1"/>
    </source>
</evidence>
<dbReference type="AlphaFoldDB" id="A0A6N2LVS0"/>
<sequence>MFGLQNELSIWRPLLPSQALQLVPPSKPCRLQGESSASNAPRLQRGSFWFLPAALGSWHTSGVFQAEGNS</sequence>
<name>A0A6N2LVS0_SALVM</name>
<organism evidence="1">
    <name type="scientific">Salix viminalis</name>
    <name type="common">Common osier</name>
    <name type="synonym">Basket willow</name>
    <dbReference type="NCBI Taxonomy" id="40686"/>
    <lineage>
        <taxon>Eukaryota</taxon>
        <taxon>Viridiplantae</taxon>
        <taxon>Streptophyta</taxon>
        <taxon>Embryophyta</taxon>
        <taxon>Tracheophyta</taxon>
        <taxon>Spermatophyta</taxon>
        <taxon>Magnoliopsida</taxon>
        <taxon>eudicotyledons</taxon>
        <taxon>Gunneridae</taxon>
        <taxon>Pentapetalae</taxon>
        <taxon>rosids</taxon>
        <taxon>fabids</taxon>
        <taxon>Malpighiales</taxon>
        <taxon>Salicaceae</taxon>
        <taxon>Saliceae</taxon>
        <taxon>Salix</taxon>
    </lineage>
</organism>
<protein>
    <submittedName>
        <fullName evidence="1">Uncharacterized protein</fullName>
    </submittedName>
</protein>
<proteinExistence type="predicted"/>
<gene>
    <name evidence="1" type="ORF">SVIM_LOCUS287577</name>
</gene>
<dbReference type="EMBL" id="CAADRP010001630">
    <property type="protein sequence ID" value="VFU45715.1"/>
    <property type="molecule type" value="Genomic_DNA"/>
</dbReference>
<accession>A0A6N2LVS0</accession>
<reference evidence="1" key="1">
    <citation type="submission" date="2019-03" db="EMBL/GenBank/DDBJ databases">
        <authorList>
            <person name="Mank J."/>
            <person name="Almeida P."/>
        </authorList>
    </citation>
    <scope>NUCLEOTIDE SEQUENCE</scope>
    <source>
        <strain evidence="1">78183</strain>
    </source>
</reference>